<dbReference type="EMBL" id="UOEJ01000172">
    <property type="protein sequence ID" value="VAW03427.1"/>
    <property type="molecule type" value="Genomic_DNA"/>
</dbReference>
<sequence>MIKNFFLHTIISSMLVVGISVPSHAQDYYLNDRSLNAGFYLRVPFGPTKKDEDRLKYGLRLNMTQQFNGGSQWDNNYPLSNRQMLNADLVSLNFSEGGFRNLSLVGQKTFVYQNGMLRMNYADGKKGGTSTVIWVLAAVGVVVVGVSVVSAITKNDDNNFRQFPQ</sequence>
<name>A0A3B0SQY9_9ZZZZ</name>
<accession>A0A3B0SQY9</accession>
<keyword evidence="1" id="KW-0472">Membrane</keyword>
<proteinExistence type="predicted"/>
<keyword evidence="1" id="KW-0812">Transmembrane</keyword>
<organism evidence="2">
    <name type="scientific">hydrothermal vent metagenome</name>
    <dbReference type="NCBI Taxonomy" id="652676"/>
    <lineage>
        <taxon>unclassified sequences</taxon>
        <taxon>metagenomes</taxon>
        <taxon>ecological metagenomes</taxon>
    </lineage>
</organism>
<dbReference type="AlphaFoldDB" id="A0A3B0SQY9"/>
<evidence type="ECO:0000256" key="1">
    <source>
        <dbReference type="SAM" id="Phobius"/>
    </source>
</evidence>
<keyword evidence="1" id="KW-1133">Transmembrane helix</keyword>
<protein>
    <submittedName>
        <fullName evidence="2">Uncharacterized protein</fullName>
    </submittedName>
</protein>
<reference evidence="2" key="1">
    <citation type="submission" date="2018-06" db="EMBL/GenBank/DDBJ databases">
        <authorList>
            <person name="Zhirakovskaya E."/>
        </authorList>
    </citation>
    <scope>NUCLEOTIDE SEQUENCE</scope>
</reference>
<evidence type="ECO:0000313" key="2">
    <source>
        <dbReference type="EMBL" id="VAW03427.1"/>
    </source>
</evidence>
<feature type="transmembrane region" description="Helical" evidence="1">
    <location>
        <begin position="132"/>
        <end position="152"/>
    </location>
</feature>
<gene>
    <name evidence="2" type="ORF">MNBD_ALPHA01-1765</name>
</gene>